<sequence length="335" mass="37414">MPGLNQHPILFGTLAGSLALSQPFSAYLDVDVQKQNEILTDSETLTFGMHNEAVSVLQKKMKTLELFKGEVDGDFGVITEHYVKKFQLKYNLNQTGRANKETIYKLIEVEQQHYLEPLQSIQEEKIDIGMYSEDVKSIQKALHYFGYYDGGIDGIYGPMTKTAAKRFQEDHKIPVKTELDKQFVEHLQATRTAQQNAVVHTVQHTPKKQTVKSSVPVESGSLISIAKSYLGTPYVWGGESPSGFDCSGFLQYVFKKKGYHLPRTVTDLWNATVSVNSPSVGDIVFFETYKPGPSHAGIYLGNGSFIHAGNSGVTISHMSTSYWDQRYLGAKRVAQ</sequence>
<dbReference type="Proteomes" id="UP000581688">
    <property type="component" value="Unassembled WGS sequence"/>
</dbReference>
<dbReference type="InterPro" id="IPR002477">
    <property type="entry name" value="Peptidoglycan-bd-like"/>
</dbReference>
<protein>
    <submittedName>
        <fullName evidence="6">Cell wall-associated NlpC family hydrolase</fullName>
    </submittedName>
</protein>
<keyword evidence="7" id="KW-1185">Reference proteome</keyword>
<evidence type="ECO:0000256" key="3">
    <source>
        <dbReference type="ARBA" id="ARBA00022801"/>
    </source>
</evidence>
<evidence type="ECO:0000313" key="6">
    <source>
        <dbReference type="EMBL" id="MBB6452271.1"/>
    </source>
</evidence>
<evidence type="ECO:0000313" key="7">
    <source>
        <dbReference type="Proteomes" id="UP000581688"/>
    </source>
</evidence>
<dbReference type="Pfam" id="PF01471">
    <property type="entry name" value="PG_binding_1"/>
    <property type="match status" value="2"/>
</dbReference>
<comment type="caution">
    <text evidence="6">The sequence shown here is derived from an EMBL/GenBank/DDBJ whole genome shotgun (WGS) entry which is preliminary data.</text>
</comment>
<dbReference type="Gene3D" id="3.90.1720.10">
    <property type="entry name" value="endopeptidase domain like (from Nostoc punctiforme)"/>
    <property type="match status" value="1"/>
</dbReference>
<dbReference type="Pfam" id="PF00877">
    <property type="entry name" value="NLPC_P60"/>
    <property type="match status" value="1"/>
</dbReference>
<dbReference type="PROSITE" id="PS51935">
    <property type="entry name" value="NLPC_P60"/>
    <property type="match status" value="1"/>
</dbReference>
<name>A0A841PYT9_9BACI</name>
<dbReference type="RefSeq" id="WP_174495053.1">
    <property type="nucleotide sequence ID" value="NZ_CADDWK010000002.1"/>
</dbReference>
<keyword evidence="4" id="KW-0788">Thiol protease</keyword>
<dbReference type="InterPro" id="IPR036366">
    <property type="entry name" value="PGBDSf"/>
</dbReference>
<dbReference type="GO" id="GO:0008234">
    <property type="term" value="F:cysteine-type peptidase activity"/>
    <property type="evidence" value="ECO:0007669"/>
    <property type="project" value="UniProtKB-KW"/>
</dbReference>
<dbReference type="InterPro" id="IPR036365">
    <property type="entry name" value="PGBD-like_sf"/>
</dbReference>
<dbReference type="PANTHER" id="PTHR47053">
    <property type="entry name" value="MUREIN DD-ENDOPEPTIDASE MEPH-RELATED"/>
    <property type="match status" value="1"/>
</dbReference>
<dbReference type="InterPro" id="IPR000064">
    <property type="entry name" value="NLP_P60_dom"/>
</dbReference>
<dbReference type="SUPFAM" id="SSF54001">
    <property type="entry name" value="Cysteine proteinases"/>
    <property type="match status" value="1"/>
</dbReference>
<dbReference type="GO" id="GO:0006508">
    <property type="term" value="P:proteolysis"/>
    <property type="evidence" value="ECO:0007669"/>
    <property type="project" value="UniProtKB-KW"/>
</dbReference>
<dbReference type="PANTHER" id="PTHR47053:SF1">
    <property type="entry name" value="MUREIN DD-ENDOPEPTIDASE MEPH-RELATED"/>
    <property type="match status" value="1"/>
</dbReference>
<evidence type="ECO:0000259" key="5">
    <source>
        <dbReference type="PROSITE" id="PS51935"/>
    </source>
</evidence>
<dbReference type="InterPro" id="IPR038765">
    <property type="entry name" value="Papain-like_cys_pep_sf"/>
</dbReference>
<dbReference type="SUPFAM" id="SSF47090">
    <property type="entry name" value="PGBD-like"/>
    <property type="match status" value="2"/>
</dbReference>
<keyword evidence="3 6" id="KW-0378">Hydrolase</keyword>
<dbReference type="EMBL" id="JACHGH010000002">
    <property type="protein sequence ID" value="MBB6452271.1"/>
    <property type="molecule type" value="Genomic_DNA"/>
</dbReference>
<feature type="domain" description="NlpC/P60" evidence="5">
    <location>
        <begin position="216"/>
        <end position="334"/>
    </location>
</feature>
<keyword evidence="2" id="KW-0645">Protease</keyword>
<accession>A0A841PYT9</accession>
<dbReference type="InterPro" id="IPR051202">
    <property type="entry name" value="Peptidase_C40"/>
</dbReference>
<gene>
    <name evidence="6" type="ORF">HNQ94_000716</name>
</gene>
<organism evidence="6 7">
    <name type="scientific">Salirhabdus euzebyi</name>
    <dbReference type="NCBI Taxonomy" id="394506"/>
    <lineage>
        <taxon>Bacteria</taxon>
        <taxon>Bacillati</taxon>
        <taxon>Bacillota</taxon>
        <taxon>Bacilli</taxon>
        <taxon>Bacillales</taxon>
        <taxon>Bacillaceae</taxon>
        <taxon>Salirhabdus</taxon>
    </lineage>
</organism>
<reference evidence="6 7" key="1">
    <citation type="submission" date="2020-08" db="EMBL/GenBank/DDBJ databases">
        <title>Genomic Encyclopedia of Type Strains, Phase IV (KMG-IV): sequencing the most valuable type-strain genomes for metagenomic binning, comparative biology and taxonomic classification.</title>
        <authorList>
            <person name="Goeker M."/>
        </authorList>
    </citation>
    <scope>NUCLEOTIDE SEQUENCE [LARGE SCALE GENOMIC DNA]</scope>
    <source>
        <strain evidence="6 7">DSM 19612</strain>
    </source>
</reference>
<dbReference type="Gene3D" id="1.10.101.10">
    <property type="entry name" value="PGBD-like superfamily/PGBD"/>
    <property type="match status" value="2"/>
</dbReference>
<dbReference type="AlphaFoldDB" id="A0A841PYT9"/>
<evidence type="ECO:0000256" key="1">
    <source>
        <dbReference type="ARBA" id="ARBA00007074"/>
    </source>
</evidence>
<evidence type="ECO:0000256" key="4">
    <source>
        <dbReference type="ARBA" id="ARBA00022807"/>
    </source>
</evidence>
<evidence type="ECO:0000256" key="2">
    <source>
        <dbReference type="ARBA" id="ARBA00022670"/>
    </source>
</evidence>
<proteinExistence type="inferred from homology"/>
<comment type="similarity">
    <text evidence="1">Belongs to the peptidase C40 family.</text>
</comment>